<evidence type="ECO:0000313" key="3">
    <source>
        <dbReference type="Proteomes" id="UP000253741"/>
    </source>
</evidence>
<feature type="compositionally biased region" description="Low complexity" evidence="1">
    <location>
        <begin position="87"/>
        <end position="103"/>
    </location>
</feature>
<gene>
    <name evidence="2" type="ORF">DVH02_22425</name>
</gene>
<sequence>MAEGEGEARQPSTEAEPPRSSESPDPAGMYQPPLDRHGLLARLGEQLERHPPEDLVILSRGALERREFGAYADGWRDAVEAYDATLGAAPGQAPGHAPGQATGEVGAAPGAPRLRLVERVPEPAPVVPPRRDGRPESREPGPVASGPRTPGATASGPRERPPGVPPP</sequence>
<evidence type="ECO:0000313" key="2">
    <source>
        <dbReference type="EMBL" id="RDG35985.1"/>
    </source>
</evidence>
<evidence type="ECO:0000256" key="1">
    <source>
        <dbReference type="SAM" id="MobiDB-lite"/>
    </source>
</evidence>
<feature type="compositionally biased region" description="Basic and acidic residues" evidence="1">
    <location>
        <begin position="129"/>
        <end position="139"/>
    </location>
</feature>
<proteinExistence type="predicted"/>
<comment type="caution">
    <text evidence="2">The sequence shown here is derived from an EMBL/GenBank/DDBJ whole genome shotgun (WGS) entry which is preliminary data.</text>
</comment>
<keyword evidence="3" id="KW-1185">Reference proteome</keyword>
<accession>A0A370B982</accession>
<feature type="region of interest" description="Disordered" evidence="1">
    <location>
        <begin position="1"/>
        <end position="55"/>
    </location>
</feature>
<dbReference type="EMBL" id="QQNA01000184">
    <property type="protein sequence ID" value="RDG35985.1"/>
    <property type="molecule type" value="Genomic_DNA"/>
</dbReference>
<name>A0A370B982_9ACTN</name>
<protein>
    <submittedName>
        <fullName evidence="2">Uncharacterized protein</fullName>
    </submittedName>
</protein>
<reference evidence="2 3" key="1">
    <citation type="submission" date="2018-07" db="EMBL/GenBank/DDBJ databases">
        <title>Streptomyces species from bats.</title>
        <authorList>
            <person name="Dunlap C."/>
        </authorList>
    </citation>
    <scope>NUCLEOTIDE SEQUENCE [LARGE SCALE GENOMIC DNA]</scope>
    <source>
        <strain evidence="2 3">AC230</strain>
    </source>
</reference>
<feature type="non-terminal residue" evidence="2">
    <location>
        <position position="167"/>
    </location>
</feature>
<feature type="region of interest" description="Disordered" evidence="1">
    <location>
        <begin position="87"/>
        <end position="167"/>
    </location>
</feature>
<dbReference type="AlphaFoldDB" id="A0A370B982"/>
<organism evidence="2 3">
    <name type="scientific">Streptomyces corynorhini</name>
    <dbReference type="NCBI Taxonomy" id="2282652"/>
    <lineage>
        <taxon>Bacteria</taxon>
        <taxon>Bacillati</taxon>
        <taxon>Actinomycetota</taxon>
        <taxon>Actinomycetes</taxon>
        <taxon>Kitasatosporales</taxon>
        <taxon>Streptomycetaceae</taxon>
        <taxon>Streptomyces</taxon>
    </lineage>
</organism>
<dbReference type="Proteomes" id="UP000253741">
    <property type="component" value="Unassembled WGS sequence"/>
</dbReference>